<feature type="site" description="Important for catalytic activity" evidence="7">
    <location>
        <position position="247"/>
    </location>
</feature>
<evidence type="ECO:0000256" key="2">
    <source>
        <dbReference type="ARBA" id="ARBA00022723"/>
    </source>
</evidence>
<feature type="active site" description="Proton acceptor" evidence="5">
    <location>
        <position position="277"/>
    </location>
</feature>
<dbReference type="InterPro" id="IPR005135">
    <property type="entry name" value="Endo/exonuclease/phosphatase"/>
</dbReference>
<evidence type="ECO:0000256" key="4">
    <source>
        <dbReference type="ARBA" id="ARBA00022842"/>
    </source>
</evidence>
<keyword evidence="3" id="KW-0378">Hydrolase</keyword>
<accession>A0A6I5NN00</accession>
<evidence type="ECO:0000256" key="6">
    <source>
        <dbReference type="PIRSR" id="PIRSR604808-2"/>
    </source>
</evidence>
<comment type="similarity">
    <text evidence="1">Belongs to the DNA repair enzymes AP/ExoA family.</text>
</comment>
<evidence type="ECO:0000259" key="8">
    <source>
        <dbReference type="Pfam" id="PF03372"/>
    </source>
</evidence>
<evidence type="ECO:0000313" key="10">
    <source>
        <dbReference type="Proteomes" id="UP000469292"/>
    </source>
</evidence>
<feature type="binding site" evidence="6">
    <location>
        <position position="276"/>
    </location>
    <ligand>
        <name>Mg(2+)</name>
        <dbReference type="ChEBI" id="CHEBI:18420"/>
        <label>1</label>
    </ligand>
</feature>
<evidence type="ECO:0000256" key="5">
    <source>
        <dbReference type="PIRSR" id="PIRSR604808-1"/>
    </source>
</evidence>
<dbReference type="InterPro" id="IPR004808">
    <property type="entry name" value="AP_endonuc_1"/>
</dbReference>
<evidence type="ECO:0000313" key="9">
    <source>
        <dbReference type="EMBL" id="NEG70102.1"/>
    </source>
</evidence>
<dbReference type="GO" id="GO:0006281">
    <property type="term" value="P:DNA repair"/>
    <property type="evidence" value="ECO:0007669"/>
    <property type="project" value="InterPro"/>
</dbReference>
<feature type="binding site" evidence="6">
    <location>
        <position position="176"/>
    </location>
    <ligand>
        <name>Mg(2+)</name>
        <dbReference type="ChEBI" id="CHEBI:18420"/>
        <label>1</label>
    </ligand>
</feature>
<dbReference type="RefSeq" id="WP_163227702.1">
    <property type="nucleotide sequence ID" value="NZ_VYSG01000002.1"/>
</dbReference>
<dbReference type="AlphaFoldDB" id="A0A6I5NN00"/>
<dbReference type="InterPro" id="IPR036691">
    <property type="entry name" value="Endo/exonu/phosph_ase_sf"/>
</dbReference>
<feature type="site" description="Interaction with DNA substrate" evidence="7">
    <location>
        <position position="277"/>
    </location>
</feature>
<dbReference type="Pfam" id="PF03372">
    <property type="entry name" value="Exo_endo_phos"/>
    <property type="match status" value="1"/>
</dbReference>
<feature type="binding site" evidence="6">
    <location>
        <position position="37"/>
    </location>
    <ligand>
        <name>Mg(2+)</name>
        <dbReference type="ChEBI" id="CHEBI:18420"/>
        <label>1</label>
    </ligand>
</feature>
<feature type="active site" description="Proton donor/acceptor" evidence="5">
    <location>
        <position position="174"/>
    </location>
</feature>
<feature type="domain" description="Endonuclease/exonuclease/phosphatase" evidence="8">
    <location>
        <begin position="7"/>
        <end position="277"/>
    </location>
</feature>
<dbReference type="Proteomes" id="UP000469292">
    <property type="component" value="Unassembled WGS sequence"/>
</dbReference>
<comment type="cofactor">
    <cofactor evidence="6">
        <name>Mg(2+)</name>
        <dbReference type="ChEBI" id="CHEBI:18420"/>
    </cofactor>
    <cofactor evidence="6">
        <name>Mn(2+)</name>
        <dbReference type="ChEBI" id="CHEBI:29035"/>
    </cofactor>
    <text evidence="6">Probably binds two magnesium or manganese ions per subunit.</text>
</comment>
<feature type="active site" evidence="5">
    <location>
        <position position="129"/>
    </location>
</feature>
<evidence type="ECO:0000256" key="7">
    <source>
        <dbReference type="PIRSR" id="PIRSR604808-3"/>
    </source>
</evidence>
<dbReference type="GO" id="GO:0008311">
    <property type="term" value="F:double-stranded DNA 3'-5' DNA exonuclease activity"/>
    <property type="evidence" value="ECO:0007669"/>
    <property type="project" value="InterPro"/>
</dbReference>
<feature type="site" description="Transition state stabilizer" evidence="7">
    <location>
        <position position="176"/>
    </location>
</feature>
<dbReference type="GO" id="GO:0046872">
    <property type="term" value="F:metal ion binding"/>
    <property type="evidence" value="ECO:0007669"/>
    <property type="project" value="UniProtKB-KW"/>
</dbReference>
<dbReference type="EMBL" id="VYSG01000002">
    <property type="protein sequence ID" value="NEG70102.1"/>
    <property type="molecule type" value="Genomic_DNA"/>
</dbReference>
<feature type="binding site" evidence="6">
    <location>
        <position position="174"/>
    </location>
    <ligand>
        <name>Mg(2+)</name>
        <dbReference type="ChEBI" id="CHEBI:18420"/>
        <label>1</label>
    </ligand>
</feature>
<feature type="binding site" evidence="6">
    <location>
        <position position="9"/>
    </location>
    <ligand>
        <name>Mg(2+)</name>
        <dbReference type="ChEBI" id="CHEBI:18420"/>
        <label>1</label>
    </ligand>
</feature>
<dbReference type="NCBIfam" id="TIGR00633">
    <property type="entry name" value="xth"/>
    <property type="match status" value="1"/>
</dbReference>
<feature type="binding site" evidence="6">
    <location>
        <position position="277"/>
    </location>
    <ligand>
        <name>Mg(2+)</name>
        <dbReference type="ChEBI" id="CHEBI:18420"/>
        <label>1</label>
    </ligand>
</feature>
<protein>
    <submittedName>
        <fullName evidence="9">Exodeoxyribonuclease III</fullName>
    </submittedName>
</protein>
<dbReference type="PANTHER" id="PTHR43250">
    <property type="entry name" value="EXODEOXYRIBONUCLEASE III"/>
    <property type="match status" value="1"/>
</dbReference>
<dbReference type="SUPFAM" id="SSF56219">
    <property type="entry name" value="DNase I-like"/>
    <property type="match status" value="1"/>
</dbReference>
<reference evidence="9 10" key="1">
    <citation type="submission" date="2019-09" db="EMBL/GenBank/DDBJ databases">
        <title>Phylogenetic characterization of a novel taxon of the genus Bifidobacterium: Bifidobacterium choloepi sp. nov.</title>
        <authorList>
            <person name="Modesto M."/>
            <person name="Satti M."/>
        </authorList>
    </citation>
    <scope>NUCLEOTIDE SEQUENCE [LARGE SCALE GENOMIC DNA]</scope>
    <source>
        <strain evidence="9 10">BRDM6</strain>
    </source>
</reference>
<proteinExistence type="inferred from homology"/>
<dbReference type="InterPro" id="IPR037493">
    <property type="entry name" value="ExoIII-like"/>
</dbReference>
<sequence>MTITITTSNLNGIRASERKGFEKWVARHVPDVMCMQELRAPQDIIDGFFAQYAKDYEAAGKIASADRLGTLDQVSDIKGRAGVAIVTDLDVTAKRYGLPGLDPAPVDTGRWIEADVVANGTPLTVVCIYDHAGDIASPEKMDAKYRFLDAVMVRMKELADAAADGGNQVVVAGDFNIAHTALDIKDAAANEERNGFTPRERAYVDRIVDDLHYVDVTRKLAGDVQGPYTWWTPRGHAYENDAGWRIDYQFATPGIAGKATAFDIDRTAHWYSRWSDHAPLTITYDI</sequence>
<dbReference type="PROSITE" id="PS51435">
    <property type="entry name" value="AP_NUCLEASE_F1_4"/>
    <property type="match status" value="1"/>
</dbReference>
<keyword evidence="10" id="KW-1185">Reference proteome</keyword>
<evidence type="ECO:0000256" key="3">
    <source>
        <dbReference type="ARBA" id="ARBA00022801"/>
    </source>
</evidence>
<keyword evidence="4 6" id="KW-0460">Magnesium</keyword>
<keyword evidence="6" id="KW-0464">Manganese</keyword>
<comment type="caution">
    <text evidence="9">The sequence shown here is derived from an EMBL/GenBank/DDBJ whole genome shotgun (WGS) entry which is preliminary data.</text>
</comment>
<organism evidence="9 10">
    <name type="scientific">Bifidobacterium choloepi</name>
    <dbReference type="NCBI Taxonomy" id="2614131"/>
    <lineage>
        <taxon>Bacteria</taxon>
        <taxon>Bacillati</taxon>
        <taxon>Actinomycetota</taxon>
        <taxon>Actinomycetes</taxon>
        <taxon>Bifidobacteriales</taxon>
        <taxon>Bifidobacteriaceae</taxon>
        <taxon>Bifidobacterium</taxon>
    </lineage>
</organism>
<name>A0A6I5NN00_9BIFI</name>
<gene>
    <name evidence="9" type="ORF">F6S87_05760</name>
</gene>
<dbReference type="PANTHER" id="PTHR43250:SF2">
    <property type="entry name" value="EXODEOXYRIBONUCLEASE III"/>
    <property type="match status" value="1"/>
</dbReference>
<keyword evidence="2 6" id="KW-0479">Metal-binding</keyword>
<evidence type="ECO:0000256" key="1">
    <source>
        <dbReference type="ARBA" id="ARBA00007092"/>
    </source>
</evidence>
<dbReference type="Gene3D" id="3.60.10.10">
    <property type="entry name" value="Endonuclease/exonuclease/phosphatase"/>
    <property type="match status" value="1"/>
</dbReference>